<evidence type="ECO:0000259" key="1">
    <source>
        <dbReference type="PROSITE" id="PS51742"/>
    </source>
</evidence>
<dbReference type="CDD" id="cd11378">
    <property type="entry name" value="DUF296"/>
    <property type="match status" value="1"/>
</dbReference>
<protein>
    <recommendedName>
        <fullName evidence="1">PPC domain-containing protein</fullName>
    </recommendedName>
</protein>
<dbReference type="Pfam" id="PF03479">
    <property type="entry name" value="PCC"/>
    <property type="match status" value="1"/>
</dbReference>
<dbReference type="EMBL" id="BONF01000058">
    <property type="protein sequence ID" value="GIF86027.1"/>
    <property type="molecule type" value="Genomic_DNA"/>
</dbReference>
<sequence length="154" mass="16744">MRSVQMALGRTFGVTFDHGEDFFAALAEFCTANDVRQGIIPSFIAGFAEATIVGTCSKMENPQAPLWDSVYLTNAEVLGAGTVAFNPDDDTISPHIHVAIGLKERSAVGHTSHLLEAKVLFLTEMTFVEVLSPDMRRPRNPDLYDVPLLTFGAS</sequence>
<organism evidence="2 3">
    <name type="scientific">Catellatospora bangladeshensis</name>
    <dbReference type="NCBI Taxonomy" id="310355"/>
    <lineage>
        <taxon>Bacteria</taxon>
        <taxon>Bacillati</taxon>
        <taxon>Actinomycetota</taxon>
        <taxon>Actinomycetes</taxon>
        <taxon>Micromonosporales</taxon>
        <taxon>Micromonosporaceae</taxon>
        <taxon>Catellatospora</taxon>
    </lineage>
</organism>
<dbReference type="Gene3D" id="3.30.1330.80">
    <property type="entry name" value="Hypothetical protein, similar to alpha- acetolactate decarboxylase, domain 2"/>
    <property type="match status" value="1"/>
</dbReference>
<feature type="domain" description="PPC" evidence="1">
    <location>
        <begin position="6"/>
        <end position="152"/>
    </location>
</feature>
<dbReference type="AlphaFoldDB" id="A0A8J3JJM7"/>
<dbReference type="SUPFAM" id="SSF117856">
    <property type="entry name" value="AF0104/ALDC/Ptd012-like"/>
    <property type="match status" value="1"/>
</dbReference>
<reference evidence="2 3" key="1">
    <citation type="submission" date="2021-01" db="EMBL/GenBank/DDBJ databases">
        <title>Whole genome shotgun sequence of Catellatospora bangladeshensis NBRC 107357.</title>
        <authorList>
            <person name="Komaki H."/>
            <person name="Tamura T."/>
        </authorList>
    </citation>
    <scope>NUCLEOTIDE SEQUENCE [LARGE SCALE GENOMIC DNA]</scope>
    <source>
        <strain evidence="2 3">NBRC 107357</strain>
    </source>
</reference>
<dbReference type="Proteomes" id="UP000601223">
    <property type="component" value="Unassembled WGS sequence"/>
</dbReference>
<accession>A0A8J3JJM7</accession>
<name>A0A8J3JJM7_9ACTN</name>
<keyword evidence="3" id="KW-1185">Reference proteome</keyword>
<dbReference type="PROSITE" id="PS51742">
    <property type="entry name" value="PPC"/>
    <property type="match status" value="1"/>
</dbReference>
<dbReference type="RefSeq" id="WP_203756715.1">
    <property type="nucleotide sequence ID" value="NZ_BONF01000058.1"/>
</dbReference>
<gene>
    <name evidence="2" type="ORF">Cba03nite_73760</name>
</gene>
<evidence type="ECO:0000313" key="2">
    <source>
        <dbReference type="EMBL" id="GIF86027.1"/>
    </source>
</evidence>
<comment type="caution">
    <text evidence="2">The sequence shown here is derived from an EMBL/GenBank/DDBJ whole genome shotgun (WGS) entry which is preliminary data.</text>
</comment>
<proteinExistence type="predicted"/>
<evidence type="ECO:0000313" key="3">
    <source>
        <dbReference type="Proteomes" id="UP000601223"/>
    </source>
</evidence>
<dbReference type="InterPro" id="IPR005175">
    <property type="entry name" value="PPC_dom"/>
</dbReference>